<dbReference type="Pfam" id="PF02463">
    <property type="entry name" value="SMC_N"/>
    <property type="match status" value="1"/>
</dbReference>
<feature type="coiled-coil region" evidence="6">
    <location>
        <begin position="732"/>
        <end position="855"/>
    </location>
</feature>
<evidence type="ECO:0000256" key="4">
    <source>
        <dbReference type="ARBA" id="ARBA00023054"/>
    </source>
</evidence>
<comment type="domain">
    <text evidence="6">Contains large globular domains required for ATP hydrolysis at each terminus and a third globular domain forming a flexible hinge near the middle of the molecule. These domains are separated by coiled-coil structures.</text>
</comment>
<organism evidence="8 9">
    <name type="scientific">Apilactobacillus ozensis DSM 23829 = JCM 17196</name>
    <dbReference type="NCBI Taxonomy" id="1423781"/>
    <lineage>
        <taxon>Bacteria</taxon>
        <taxon>Bacillati</taxon>
        <taxon>Bacillota</taxon>
        <taxon>Bacilli</taxon>
        <taxon>Lactobacillales</taxon>
        <taxon>Lactobacillaceae</taxon>
        <taxon>Apilactobacillus</taxon>
    </lineage>
</organism>
<feature type="coiled-coil region" evidence="6">
    <location>
        <begin position="167"/>
        <end position="215"/>
    </location>
</feature>
<comment type="function">
    <text evidence="6">Required for chromosome condensation and partitioning.</text>
</comment>
<dbReference type="Gene3D" id="3.40.50.300">
    <property type="entry name" value="P-loop containing nucleotide triphosphate hydrolases"/>
    <property type="match status" value="2"/>
</dbReference>
<dbReference type="GO" id="GO:0006260">
    <property type="term" value="P:DNA replication"/>
    <property type="evidence" value="ECO:0007669"/>
    <property type="project" value="UniProtKB-UniRule"/>
</dbReference>
<feature type="coiled-coil region" evidence="6">
    <location>
        <begin position="669"/>
        <end position="703"/>
    </location>
</feature>
<comment type="subcellular location">
    <subcellularLocation>
        <location evidence="6">Cytoplasm</location>
    </subcellularLocation>
</comment>
<comment type="subunit">
    <text evidence="6">Homodimer.</text>
</comment>
<gene>
    <name evidence="6" type="primary">smc</name>
    <name evidence="8" type="ORF">FD06_GL000167</name>
</gene>
<accession>A0A0R2ALK5</accession>
<dbReference type="InterPro" id="IPR010935">
    <property type="entry name" value="SMC_hinge"/>
</dbReference>
<dbReference type="GO" id="GO:0030261">
    <property type="term" value="P:chromosome condensation"/>
    <property type="evidence" value="ECO:0007669"/>
    <property type="project" value="InterPro"/>
</dbReference>
<dbReference type="InterPro" id="IPR027417">
    <property type="entry name" value="P-loop_NTPase"/>
</dbReference>
<keyword evidence="5 6" id="KW-0238">DNA-binding</keyword>
<keyword evidence="2 6" id="KW-0547">Nucleotide-binding</keyword>
<name>A0A0R2ALK5_9LACO</name>
<dbReference type="GO" id="GO:0016887">
    <property type="term" value="F:ATP hydrolysis activity"/>
    <property type="evidence" value="ECO:0007669"/>
    <property type="project" value="InterPro"/>
</dbReference>
<dbReference type="SUPFAM" id="SSF75553">
    <property type="entry name" value="Smc hinge domain"/>
    <property type="match status" value="1"/>
</dbReference>
<keyword evidence="1 6" id="KW-0963">Cytoplasm</keyword>
<dbReference type="AlphaFoldDB" id="A0A0R2ALK5"/>
<feature type="coiled-coil region" evidence="6">
    <location>
        <begin position="332"/>
        <end position="511"/>
    </location>
</feature>
<comment type="similarity">
    <text evidence="6">Belongs to the SMC family.</text>
</comment>
<dbReference type="GO" id="GO:0007062">
    <property type="term" value="P:sister chromatid cohesion"/>
    <property type="evidence" value="ECO:0007669"/>
    <property type="project" value="InterPro"/>
</dbReference>
<feature type="coiled-coil region" evidence="6">
    <location>
        <begin position="241"/>
        <end position="275"/>
    </location>
</feature>
<dbReference type="GO" id="GO:0003677">
    <property type="term" value="F:DNA binding"/>
    <property type="evidence" value="ECO:0007669"/>
    <property type="project" value="UniProtKB-UniRule"/>
</dbReference>
<sequence>MRLESLELIGFKSFAQKTEFNFHKGLTEIVGPNGSGKSNIIEAIRWVLGEKSAKSLRGEKMSDIIFSGSDGHHSLNRAIVKLTFDNSDRYIDIDYTELSISREIFKNGENNYYINGKLCRLKDINNLFMDSGIGQGSFSIISQGNVENIFNSKPEDRRYIVETLAGIYKYKNKKQETNAKLNENKNNLIRINDIILELKKQVESLQEQSKHASNYLELKKRLSLLDKKFLFAKHNEILANVKKSDLAISQLNLKIENLKQTINSTKSNIDNNQSALNVKASERYALQKQLLSLSKQKEIILGQNNLSQQEIKFSKEQIKKFNVTLTKNKKEKEQITKNIEIHSNDISNLNKLINKNNLQDMQQQLHSLDDEISILQQKRENLKNDYFKITNQITDSKNEYKYLTKDYQKTEQIISEKRKNLADMLAKHDKLSHLLSHDKDNLEKCESKVKVFNREITALNQLNSEIDSKINTTKDNWYNSIKVFQSKKSNLENLQANASHLKNIAKHLIKNNDLNGIIGIVADFINVDTKYVRAINNSLNNKMRNIIVENANSAKAAIDFLTKKKLGRTTFLPKDELKKHRVDSQTMSKIADVPGFVGMAADLVSMPKSLNLVKQYLLGNILIVNNVDSATKIGRIISYRYKIVTINGEIINTGGSITGGRVKHENNSLLDLKYKINNGEKEVSAAENKMLNYESSITNLNKDLKNNEKSIISHRELSNKISKKIITTKASIKNTNDLMQNLNRDVDATKLSIKRLNNDLKSKLRLSNNSKMHFYEDKLNSKDSAIKELNQKLSSITSKRKELYDSISNSKSDELIYREKIINHKEQQTQLIAQLKNIEQNILEVTSDRDELSKKISLSSNYNDEKLKKVVQEIELVNTNINECINDLNMLNHNLSDENAKLAKLNDLLFNNNINLNKLELNHNNLNNQLSKSKHILSVKYNLKLPIDDAEQIDLKLLELKIKNIKAELNQLGPVNIHSIQEYKNVLERFKFLKEQSNDLKVSRNQLKSTMSKIDKEVVIRFKNNFDELNESFSNVFREMFGGGKAKLLLTEPDNMLSTGIDIMVQPPGKKYRNINLLSGGEKSLAAIALLFAVLRVKAVPFCILDEAESFLDSSNVNCFAQYICKLKDKTQFIVITHRKETMMYADTLNGITMQKSGISKLVSVDFNSIANKKEK</sequence>
<evidence type="ECO:0000256" key="1">
    <source>
        <dbReference type="ARBA" id="ARBA00022490"/>
    </source>
</evidence>
<dbReference type="STRING" id="1423781.FD06_GL000167"/>
<dbReference type="Gene3D" id="3.30.70.1620">
    <property type="match status" value="1"/>
</dbReference>
<keyword evidence="4 6" id="KW-0175">Coiled coil</keyword>
<proteinExistence type="inferred from homology"/>
<protein>
    <recommendedName>
        <fullName evidence="6">Chromosome partition protein Smc</fullName>
    </recommendedName>
</protein>
<evidence type="ECO:0000259" key="7">
    <source>
        <dbReference type="SMART" id="SM00968"/>
    </source>
</evidence>
<dbReference type="NCBIfam" id="TIGR02168">
    <property type="entry name" value="SMC_prok_B"/>
    <property type="match status" value="1"/>
</dbReference>
<dbReference type="GO" id="GO:0005737">
    <property type="term" value="C:cytoplasm"/>
    <property type="evidence" value="ECO:0007669"/>
    <property type="project" value="UniProtKB-SubCell"/>
</dbReference>
<dbReference type="Gene3D" id="1.20.1060.20">
    <property type="match status" value="1"/>
</dbReference>
<feature type="domain" description="SMC hinge" evidence="7">
    <location>
        <begin position="515"/>
        <end position="634"/>
    </location>
</feature>
<dbReference type="SMART" id="SM00968">
    <property type="entry name" value="SMC_hinge"/>
    <property type="match status" value="1"/>
</dbReference>
<dbReference type="GO" id="GO:0005694">
    <property type="term" value="C:chromosome"/>
    <property type="evidence" value="ECO:0007669"/>
    <property type="project" value="InterPro"/>
</dbReference>
<reference evidence="8 9" key="1">
    <citation type="journal article" date="2015" name="Genome Announc.">
        <title>Expanding the biotechnology potential of lactobacilli through comparative genomics of 213 strains and associated genera.</title>
        <authorList>
            <person name="Sun Z."/>
            <person name="Harris H.M."/>
            <person name="McCann A."/>
            <person name="Guo C."/>
            <person name="Argimon S."/>
            <person name="Zhang W."/>
            <person name="Yang X."/>
            <person name="Jeffery I.B."/>
            <person name="Cooney J.C."/>
            <person name="Kagawa T.F."/>
            <person name="Liu W."/>
            <person name="Song Y."/>
            <person name="Salvetti E."/>
            <person name="Wrobel A."/>
            <person name="Rasinkangas P."/>
            <person name="Parkhill J."/>
            <person name="Rea M.C."/>
            <person name="O'Sullivan O."/>
            <person name="Ritari J."/>
            <person name="Douillard F.P."/>
            <person name="Paul Ross R."/>
            <person name="Yang R."/>
            <person name="Briner A.E."/>
            <person name="Felis G.E."/>
            <person name="de Vos W.M."/>
            <person name="Barrangou R."/>
            <person name="Klaenhammer T.R."/>
            <person name="Caufield P.W."/>
            <person name="Cui Y."/>
            <person name="Zhang H."/>
            <person name="O'Toole P.W."/>
        </authorList>
    </citation>
    <scope>NUCLEOTIDE SEQUENCE [LARGE SCALE GENOMIC DNA]</scope>
    <source>
        <strain evidence="8 9">DSM 23829</strain>
    </source>
</reference>
<feature type="binding site" evidence="6">
    <location>
        <begin position="32"/>
        <end position="39"/>
    </location>
    <ligand>
        <name>ATP</name>
        <dbReference type="ChEBI" id="CHEBI:30616"/>
    </ligand>
</feature>
<keyword evidence="3 6" id="KW-0067">ATP-binding</keyword>
<dbReference type="EMBL" id="AYYQ01000031">
    <property type="protein sequence ID" value="KRM68049.1"/>
    <property type="molecule type" value="Genomic_DNA"/>
</dbReference>
<evidence type="ECO:0000256" key="5">
    <source>
        <dbReference type="ARBA" id="ARBA00023125"/>
    </source>
</evidence>
<dbReference type="PANTHER" id="PTHR43977">
    <property type="entry name" value="STRUCTURAL MAINTENANCE OF CHROMOSOMES PROTEIN 3"/>
    <property type="match status" value="1"/>
</dbReference>
<feature type="coiled-coil region" evidence="6">
    <location>
        <begin position="888"/>
        <end position="936"/>
    </location>
</feature>
<dbReference type="RefSeq" id="WP_056966377.1">
    <property type="nucleotide sequence ID" value="NZ_AYYQ01000031.1"/>
</dbReference>
<dbReference type="InterPro" id="IPR024704">
    <property type="entry name" value="SMC"/>
</dbReference>
<dbReference type="Proteomes" id="UP000052012">
    <property type="component" value="Unassembled WGS sequence"/>
</dbReference>
<dbReference type="Pfam" id="PF06470">
    <property type="entry name" value="SMC_hinge"/>
    <property type="match status" value="1"/>
</dbReference>
<evidence type="ECO:0000256" key="2">
    <source>
        <dbReference type="ARBA" id="ARBA00022741"/>
    </source>
</evidence>
<dbReference type="PIRSF" id="PIRSF005719">
    <property type="entry name" value="SMC"/>
    <property type="match status" value="1"/>
</dbReference>
<dbReference type="InterPro" id="IPR003395">
    <property type="entry name" value="RecF/RecN/SMC_N"/>
</dbReference>
<dbReference type="SUPFAM" id="SSF57997">
    <property type="entry name" value="Tropomyosin"/>
    <property type="match status" value="1"/>
</dbReference>
<dbReference type="GO" id="GO:0005524">
    <property type="term" value="F:ATP binding"/>
    <property type="evidence" value="ECO:0007669"/>
    <property type="project" value="UniProtKB-UniRule"/>
</dbReference>
<dbReference type="InterPro" id="IPR011890">
    <property type="entry name" value="SMC_prok"/>
</dbReference>
<dbReference type="InterPro" id="IPR036277">
    <property type="entry name" value="SMC_hinge_sf"/>
</dbReference>
<evidence type="ECO:0000313" key="9">
    <source>
        <dbReference type="Proteomes" id="UP000052012"/>
    </source>
</evidence>
<dbReference type="GO" id="GO:0007059">
    <property type="term" value="P:chromosome segregation"/>
    <property type="evidence" value="ECO:0007669"/>
    <property type="project" value="UniProtKB-UniRule"/>
</dbReference>
<comment type="caution">
    <text evidence="8">The sequence shown here is derived from an EMBL/GenBank/DDBJ whole genome shotgun (WGS) entry which is preliminary data.</text>
</comment>
<dbReference type="HAMAP" id="MF_01894">
    <property type="entry name" value="Smc_prok"/>
    <property type="match status" value="1"/>
</dbReference>
<dbReference type="SUPFAM" id="SSF52540">
    <property type="entry name" value="P-loop containing nucleoside triphosphate hydrolases"/>
    <property type="match status" value="1"/>
</dbReference>
<keyword evidence="9" id="KW-1185">Reference proteome</keyword>
<dbReference type="PATRIC" id="fig|1423781.4.peg.169"/>
<evidence type="ECO:0000313" key="8">
    <source>
        <dbReference type="EMBL" id="KRM68049.1"/>
    </source>
</evidence>
<evidence type="ECO:0000256" key="3">
    <source>
        <dbReference type="ARBA" id="ARBA00022840"/>
    </source>
</evidence>
<evidence type="ECO:0000256" key="6">
    <source>
        <dbReference type="HAMAP-Rule" id="MF_01894"/>
    </source>
</evidence>